<dbReference type="Proteomes" id="UP000053260">
    <property type="component" value="Unassembled WGS sequence"/>
</dbReference>
<dbReference type="Gene3D" id="2.60.40.230">
    <property type="entry name" value="Neocarzinostatin-like"/>
    <property type="match status" value="1"/>
</dbReference>
<evidence type="ECO:0000313" key="2">
    <source>
        <dbReference type="EMBL" id="KUO19679.1"/>
    </source>
</evidence>
<dbReference type="SUPFAM" id="SSF49319">
    <property type="entry name" value="Actinoxanthin-like"/>
    <property type="match status" value="1"/>
</dbReference>
<dbReference type="EMBL" id="LMXB01000048">
    <property type="protein sequence ID" value="KUO19679.1"/>
    <property type="molecule type" value="Genomic_DNA"/>
</dbReference>
<dbReference type="RefSeq" id="WP_067022236.1">
    <property type="nucleotide sequence ID" value="NZ_KQ949084.1"/>
</dbReference>
<reference evidence="2 3" key="1">
    <citation type="submission" date="2015-10" db="EMBL/GenBank/DDBJ databases">
        <title>Draft genome sequence of Streptomyces sp. RV15, isolated from a marine sponge.</title>
        <authorList>
            <person name="Ruckert C."/>
            <person name="Abdelmohsen U.R."/>
            <person name="Winkler A."/>
            <person name="Hentschel U."/>
            <person name="Kalinowski J."/>
            <person name="Kampfer P."/>
            <person name="Glaeser S."/>
        </authorList>
    </citation>
    <scope>NUCLEOTIDE SEQUENCE [LARGE SCALE GENOMIC DNA]</scope>
    <source>
        <strain evidence="2 3">RV15</strain>
    </source>
</reference>
<protein>
    <recommendedName>
        <fullName evidence="4">LPXTG-motif cell wall anchor domain protein</fullName>
    </recommendedName>
</protein>
<dbReference type="AlphaFoldDB" id="A0A101UZE8"/>
<sequence>MNPPTKKLLRRGLALAATSLALVLTQGGPAAASPAFGHAERTVTTTDGTFDLKLAATPVTLPASGATVNVGGTGYNTDQGIFLAFCVIPDSVEIGDPTTYTTLPTPCLGGRESTDGSARRITNTATGTPGVTIPYAPHGSFLTTLNLKPEIADGKVCDVTVKCAIITRADFTATADRSYDQYIPVHFKQ</sequence>
<keyword evidence="1" id="KW-0732">Signal</keyword>
<feature type="signal peptide" evidence="1">
    <location>
        <begin position="1"/>
        <end position="32"/>
    </location>
</feature>
<name>A0A101UZE8_9ACTN</name>
<evidence type="ECO:0000256" key="1">
    <source>
        <dbReference type="SAM" id="SignalP"/>
    </source>
</evidence>
<keyword evidence="3" id="KW-1185">Reference proteome</keyword>
<dbReference type="STRING" id="909626.AQJ91_17800"/>
<feature type="chain" id="PRO_5007108572" description="LPXTG-motif cell wall anchor domain protein" evidence="1">
    <location>
        <begin position="33"/>
        <end position="189"/>
    </location>
</feature>
<proteinExistence type="predicted"/>
<evidence type="ECO:0008006" key="4">
    <source>
        <dbReference type="Google" id="ProtNLM"/>
    </source>
</evidence>
<organism evidence="2 3">
    <name type="scientific">Streptomyces dysideae</name>
    <dbReference type="NCBI Taxonomy" id="909626"/>
    <lineage>
        <taxon>Bacteria</taxon>
        <taxon>Bacillati</taxon>
        <taxon>Actinomycetota</taxon>
        <taxon>Actinomycetes</taxon>
        <taxon>Kitasatosporales</taxon>
        <taxon>Streptomycetaceae</taxon>
        <taxon>Streptomyces</taxon>
    </lineage>
</organism>
<accession>A0A101UZE8</accession>
<comment type="caution">
    <text evidence="2">The sequence shown here is derived from an EMBL/GenBank/DDBJ whole genome shotgun (WGS) entry which is preliminary data.</text>
</comment>
<dbReference type="InterPro" id="IPR027273">
    <property type="entry name" value="Neocarzinostatin-like"/>
</dbReference>
<evidence type="ECO:0000313" key="3">
    <source>
        <dbReference type="Proteomes" id="UP000053260"/>
    </source>
</evidence>
<gene>
    <name evidence="2" type="ORF">AQJ91_17800</name>
</gene>
<dbReference type="OrthoDB" id="4175021at2"/>